<gene>
    <name evidence="15" type="ORF">UV06_C0001G0049</name>
</gene>
<dbReference type="Proteomes" id="UP000033854">
    <property type="component" value="Unassembled WGS sequence"/>
</dbReference>
<evidence type="ECO:0000256" key="6">
    <source>
        <dbReference type="ARBA" id="ARBA00022723"/>
    </source>
</evidence>
<evidence type="ECO:0000256" key="1">
    <source>
        <dbReference type="ARBA" id="ARBA00001966"/>
    </source>
</evidence>
<name>A0A0G0Z3K5_9BACT</name>
<evidence type="ECO:0000256" key="8">
    <source>
        <dbReference type="ARBA" id="ARBA00023014"/>
    </source>
</evidence>
<evidence type="ECO:0000256" key="7">
    <source>
        <dbReference type="ARBA" id="ARBA00023004"/>
    </source>
</evidence>
<keyword evidence="5" id="KW-0949">S-adenosyl-L-methionine</keyword>
<dbReference type="Gene3D" id="3.40.50.12160">
    <property type="entry name" value="Methylthiotransferase, N-terminal domain"/>
    <property type="match status" value="1"/>
</dbReference>
<dbReference type="InterPro" id="IPR005839">
    <property type="entry name" value="Methylthiotransferase"/>
</dbReference>
<dbReference type="PROSITE" id="PS51449">
    <property type="entry name" value="MTTASE_N"/>
    <property type="match status" value="1"/>
</dbReference>
<evidence type="ECO:0000256" key="10">
    <source>
        <dbReference type="ARBA" id="ARBA00068570"/>
    </source>
</evidence>
<dbReference type="PATRIC" id="fig|1618378.3.peg.49"/>
<dbReference type="GO" id="GO:0051539">
    <property type="term" value="F:4 iron, 4 sulfur cluster binding"/>
    <property type="evidence" value="ECO:0007669"/>
    <property type="project" value="UniProtKB-KW"/>
</dbReference>
<reference evidence="15 16" key="1">
    <citation type="journal article" date="2015" name="Nature">
        <title>rRNA introns, odd ribosomes, and small enigmatic genomes across a large radiation of phyla.</title>
        <authorList>
            <person name="Brown C.T."/>
            <person name="Hug L.A."/>
            <person name="Thomas B.C."/>
            <person name="Sharon I."/>
            <person name="Castelle C.J."/>
            <person name="Singh A."/>
            <person name="Wilkins M.J."/>
            <person name="Williams K.H."/>
            <person name="Banfield J.F."/>
        </authorList>
    </citation>
    <scope>NUCLEOTIDE SEQUENCE [LARGE SCALE GENOMIC DNA]</scope>
</reference>
<dbReference type="Gene3D" id="3.30.750.200">
    <property type="match status" value="1"/>
</dbReference>
<keyword evidence="7" id="KW-0408">Iron</keyword>
<dbReference type="GO" id="GO:0035597">
    <property type="term" value="F:tRNA-2-methylthio-N(6)-dimethylallyladenosine(37) synthase activity"/>
    <property type="evidence" value="ECO:0007669"/>
    <property type="project" value="UniProtKB-EC"/>
</dbReference>
<dbReference type="SFLD" id="SFLDG01082">
    <property type="entry name" value="B12-binding_domain_containing"/>
    <property type="match status" value="1"/>
</dbReference>
<dbReference type="Pfam" id="PF04055">
    <property type="entry name" value="Radical_SAM"/>
    <property type="match status" value="1"/>
</dbReference>
<dbReference type="FunFam" id="3.80.30.20:FF:000001">
    <property type="entry name" value="tRNA-2-methylthio-N(6)-dimethylallyladenosine synthase 2"/>
    <property type="match status" value="1"/>
</dbReference>
<dbReference type="FunFam" id="3.40.50.12160:FF:000003">
    <property type="entry name" value="CDK5 regulatory subunit-associated protein 1"/>
    <property type="match status" value="1"/>
</dbReference>
<dbReference type="EC" id="2.8.4.3" evidence="9"/>
<dbReference type="InterPro" id="IPR020612">
    <property type="entry name" value="Methylthiotransferase_CS"/>
</dbReference>
<keyword evidence="3" id="KW-0004">4Fe-4S</keyword>
<evidence type="ECO:0000256" key="2">
    <source>
        <dbReference type="ARBA" id="ARBA00003234"/>
    </source>
</evidence>
<dbReference type="Pfam" id="PF00919">
    <property type="entry name" value="UPF0004"/>
    <property type="match status" value="1"/>
</dbReference>
<dbReference type="SUPFAM" id="SSF102114">
    <property type="entry name" value="Radical SAM enzymes"/>
    <property type="match status" value="1"/>
</dbReference>
<feature type="domain" description="MTTase N-terminal" evidence="13">
    <location>
        <begin position="2"/>
        <end position="120"/>
    </location>
</feature>
<dbReference type="PANTHER" id="PTHR43020">
    <property type="entry name" value="CDK5 REGULATORY SUBUNIT-ASSOCIATED PROTEIN 1"/>
    <property type="match status" value="1"/>
</dbReference>
<comment type="caution">
    <text evidence="15">The sequence shown here is derived from an EMBL/GenBank/DDBJ whole genome shotgun (WGS) entry which is preliminary data.</text>
</comment>
<dbReference type="Gene3D" id="3.30.750.210">
    <property type="match status" value="1"/>
</dbReference>
<evidence type="ECO:0000256" key="12">
    <source>
        <dbReference type="ARBA" id="ARBA00081141"/>
    </source>
</evidence>
<feature type="domain" description="Radical SAM core" evidence="14">
    <location>
        <begin position="116"/>
        <end position="377"/>
    </location>
</feature>
<accession>A0A0G0Z3K5</accession>
<comment type="function">
    <text evidence="2">Catalyzes the methylthiolation of N6-(dimethylallyl)adenosine (i(6)A), leading to the formation of 2-methylthio-N6-(dimethylallyl)adenosine (ms(2)i(6)A) at position 37 in tRNAs that read codons beginning with uridine.</text>
</comment>
<evidence type="ECO:0000256" key="3">
    <source>
        <dbReference type="ARBA" id="ARBA00022485"/>
    </source>
</evidence>
<dbReference type="PROSITE" id="PS51918">
    <property type="entry name" value="RADICAL_SAM"/>
    <property type="match status" value="1"/>
</dbReference>
<dbReference type="InterPro" id="IPR058240">
    <property type="entry name" value="rSAM_sf"/>
</dbReference>
<organism evidence="15 16">
    <name type="scientific">Candidatus Collierbacteria bacterium GW2011_GWA2_42_17</name>
    <dbReference type="NCBI Taxonomy" id="1618378"/>
    <lineage>
        <taxon>Bacteria</taxon>
        <taxon>Candidatus Collieribacteriota</taxon>
    </lineage>
</organism>
<dbReference type="CDD" id="cd01335">
    <property type="entry name" value="Radical_SAM"/>
    <property type="match status" value="1"/>
</dbReference>
<evidence type="ECO:0000256" key="5">
    <source>
        <dbReference type="ARBA" id="ARBA00022691"/>
    </source>
</evidence>
<proteinExistence type="predicted"/>
<dbReference type="SMART" id="SM00729">
    <property type="entry name" value="Elp3"/>
    <property type="match status" value="1"/>
</dbReference>
<dbReference type="SFLD" id="SFLDG01061">
    <property type="entry name" value="methylthiotransferase"/>
    <property type="match status" value="1"/>
</dbReference>
<dbReference type="InterPro" id="IPR013848">
    <property type="entry name" value="Methylthiotransferase_N"/>
</dbReference>
<evidence type="ECO:0000259" key="14">
    <source>
        <dbReference type="PROSITE" id="PS51918"/>
    </source>
</evidence>
<dbReference type="InterPro" id="IPR007197">
    <property type="entry name" value="rSAM"/>
</dbReference>
<dbReference type="PANTHER" id="PTHR43020:SF2">
    <property type="entry name" value="MITOCHONDRIAL TRNA METHYLTHIOTRANSFERASE CDK5RAP1"/>
    <property type="match status" value="1"/>
</dbReference>
<dbReference type="GO" id="GO:0046872">
    <property type="term" value="F:metal ion binding"/>
    <property type="evidence" value="ECO:0007669"/>
    <property type="project" value="UniProtKB-KW"/>
</dbReference>
<dbReference type="GO" id="GO:0005829">
    <property type="term" value="C:cytosol"/>
    <property type="evidence" value="ECO:0007669"/>
    <property type="project" value="TreeGrafter"/>
</dbReference>
<keyword evidence="8" id="KW-0411">Iron-sulfur</keyword>
<evidence type="ECO:0000313" key="15">
    <source>
        <dbReference type="EMBL" id="KKS43315.1"/>
    </source>
</evidence>
<evidence type="ECO:0000256" key="4">
    <source>
        <dbReference type="ARBA" id="ARBA00022679"/>
    </source>
</evidence>
<comment type="cofactor">
    <cofactor evidence="1">
        <name>[4Fe-4S] cluster</name>
        <dbReference type="ChEBI" id="CHEBI:49883"/>
    </cofactor>
</comment>
<evidence type="ECO:0000256" key="11">
    <source>
        <dbReference type="ARBA" id="ARBA00080698"/>
    </source>
</evidence>
<dbReference type="SFLD" id="SFLDS00029">
    <property type="entry name" value="Radical_SAM"/>
    <property type="match status" value="1"/>
</dbReference>
<protein>
    <recommendedName>
        <fullName evidence="10">tRNA-2-methylthio-N(6)-dimethylallyladenosine synthase</fullName>
        <ecNumber evidence="9">2.8.4.3</ecNumber>
    </recommendedName>
    <alternativeName>
        <fullName evidence="12">(Dimethylallyl)adenosine tRNA methylthiotransferase MiaB</fullName>
    </alternativeName>
    <alternativeName>
        <fullName evidence="11">tRNA-i(6)A37 methylthiotransferase</fullName>
    </alternativeName>
</protein>
<dbReference type="PROSITE" id="PS01278">
    <property type="entry name" value="MTTASE_RADICAL"/>
    <property type="match status" value="1"/>
</dbReference>
<dbReference type="InterPro" id="IPR006638">
    <property type="entry name" value="Elp3/MiaA/NifB-like_rSAM"/>
</dbReference>
<evidence type="ECO:0000259" key="13">
    <source>
        <dbReference type="PROSITE" id="PS51449"/>
    </source>
</evidence>
<dbReference type="AlphaFoldDB" id="A0A0G0Z3K5"/>
<sequence>MPSVFIKTFGCQANKSDSERILGDYSSRGYQETLEWKEADEIVLNTCSVRQSAEDRVRGFLLNLTKYINETGKPKPKVILTGCMLHFNEKEIRDLLPEVDEILPIAEVGFNQKAIRKDKDNAWVPISTGCNSFCTYCIVPFSRGRERSRSMDDILKEVESLAKEGYKTINLLGQNVNSYGLEKSGINLRKLYMDKENFSASSIPSNESQYQKPTTTPPFVLLLQKISQISGVEKITFFTSNPWDFWDELIEEIAANPKIDRFIHLPVQSGSNRVLKLMNRGYTRESYLSLVERIRAKVPEAVFGTDIIVGFPGETDADFQDTLDLVRKVGFKVAFVARYSPRPGTASFKLYPDDVPAKVKKERWEILDQIANKDNLANRPLIP</sequence>
<dbReference type="InterPro" id="IPR038135">
    <property type="entry name" value="Methylthiotransferase_N_sf"/>
</dbReference>
<evidence type="ECO:0000313" key="16">
    <source>
        <dbReference type="Proteomes" id="UP000033854"/>
    </source>
</evidence>
<evidence type="ECO:0000256" key="9">
    <source>
        <dbReference type="ARBA" id="ARBA00033765"/>
    </source>
</evidence>
<dbReference type="EMBL" id="LCDA01000001">
    <property type="protein sequence ID" value="KKS43315.1"/>
    <property type="molecule type" value="Genomic_DNA"/>
</dbReference>
<keyword evidence="4 15" id="KW-0808">Transferase</keyword>
<keyword evidence="6" id="KW-0479">Metal-binding</keyword>